<dbReference type="EMBL" id="JAUSVV010000002">
    <property type="protein sequence ID" value="MDQ0441517.1"/>
    <property type="molecule type" value="Genomic_DNA"/>
</dbReference>
<organism evidence="6 7">
    <name type="scientific">Methylobacterium persicinum</name>
    <dbReference type="NCBI Taxonomy" id="374426"/>
    <lineage>
        <taxon>Bacteria</taxon>
        <taxon>Pseudomonadati</taxon>
        <taxon>Pseudomonadota</taxon>
        <taxon>Alphaproteobacteria</taxon>
        <taxon>Hyphomicrobiales</taxon>
        <taxon>Methylobacteriaceae</taxon>
        <taxon>Methylobacterium</taxon>
    </lineage>
</organism>
<comment type="similarity">
    <text evidence="1 4">Belongs to the UDP-glucose/GDP-mannose dehydrogenase family.</text>
</comment>
<dbReference type="InterPro" id="IPR014026">
    <property type="entry name" value="UDP-Glc/GDP-Man_DH_dimer"/>
</dbReference>
<feature type="domain" description="UDP-glucose/GDP-mannose dehydrogenase C-terminal" evidence="5">
    <location>
        <begin position="315"/>
        <end position="416"/>
    </location>
</feature>
<dbReference type="InterPro" id="IPR017476">
    <property type="entry name" value="UDP-Glc/GDP-Man"/>
</dbReference>
<dbReference type="NCBIfam" id="TIGR03026">
    <property type="entry name" value="NDP-sugDHase"/>
    <property type="match status" value="1"/>
</dbReference>
<dbReference type="InterPro" id="IPR036291">
    <property type="entry name" value="NAD(P)-bd_dom_sf"/>
</dbReference>
<dbReference type="PANTHER" id="PTHR43491:SF2">
    <property type="entry name" value="UDP-N-ACETYL-D-MANNOSAMINE DEHYDROGENASE"/>
    <property type="match status" value="1"/>
</dbReference>
<dbReference type="SMART" id="SM00984">
    <property type="entry name" value="UDPG_MGDP_dh_C"/>
    <property type="match status" value="1"/>
</dbReference>
<reference evidence="6 7" key="1">
    <citation type="submission" date="2023-07" db="EMBL/GenBank/DDBJ databases">
        <title>Genomic Encyclopedia of Type Strains, Phase IV (KMG-IV): sequencing the most valuable type-strain genomes for metagenomic binning, comparative biology and taxonomic classification.</title>
        <authorList>
            <person name="Goeker M."/>
        </authorList>
    </citation>
    <scope>NUCLEOTIDE SEQUENCE [LARGE SCALE GENOMIC DNA]</scope>
    <source>
        <strain evidence="6 7">DSM 19562</strain>
    </source>
</reference>
<dbReference type="InterPro" id="IPR008927">
    <property type="entry name" value="6-PGluconate_DH-like_C_sf"/>
</dbReference>
<sequence length="428" mass="45393">MGGGRRIAVIGLGYVGLPVAVAFARAGFDTVGYDIDPVRVAEIAAGRDRTGEVDPAILADLPRLCVSADTAELRERDFFIVTVPTPITAARTPDLRALEAASRTVGAALSPGAIVVFESTVYPGATEEVCAPILETTSGLTAGRDFALGYSPERINPGDREHALDRVVKVVSAGDPASLKIVAETYGAIALAGIHRAPSIRVAEAAKVIENVQRDVNIALMNELAMIFARIGLDTGDVLEAARTKWNFLPFRPGLVGGHCIGVDPYYLTHRAQEAGHHPELVLAGRRINDSMAAHVVGTCIRRLLQRGRPEPRVIVLGVTFKEDIPDIRNSRAADVVRGLMDFGVTVQAADPMADAAAVRREHGFPLTPLDTLRPADAVILAVPHAAIRASGWAGIVPLLTGGRGDVLDVTGLLDRASVPDGIDLWRL</sequence>
<dbReference type="PIRSF" id="PIRSF500136">
    <property type="entry name" value="UDP_ManNAc_DH"/>
    <property type="match status" value="1"/>
</dbReference>
<gene>
    <name evidence="6" type="ORF">QO016_001000</name>
</gene>
<evidence type="ECO:0000256" key="3">
    <source>
        <dbReference type="ARBA" id="ARBA00023027"/>
    </source>
</evidence>
<dbReference type="Pfam" id="PF03720">
    <property type="entry name" value="UDPG_MGDP_dh_C"/>
    <property type="match status" value="1"/>
</dbReference>
<dbReference type="PIRSF" id="PIRSF000124">
    <property type="entry name" value="UDPglc_GDPman_dh"/>
    <property type="match status" value="1"/>
</dbReference>
<evidence type="ECO:0000313" key="7">
    <source>
        <dbReference type="Proteomes" id="UP001236369"/>
    </source>
</evidence>
<dbReference type="EC" id="1.1.1.-" evidence="6"/>
<keyword evidence="2 6" id="KW-0560">Oxidoreductase</keyword>
<dbReference type="InterPro" id="IPR036220">
    <property type="entry name" value="UDP-Glc/GDP-Man_DH_C_sf"/>
</dbReference>
<proteinExistence type="inferred from homology"/>
<dbReference type="Pfam" id="PF03721">
    <property type="entry name" value="UDPG_MGDP_dh_N"/>
    <property type="match status" value="1"/>
</dbReference>
<dbReference type="RefSeq" id="WP_238250108.1">
    <property type="nucleotide sequence ID" value="NZ_BPQX01000037.1"/>
</dbReference>
<dbReference type="Proteomes" id="UP001236369">
    <property type="component" value="Unassembled WGS sequence"/>
</dbReference>
<keyword evidence="3" id="KW-0520">NAD</keyword>
<evidence type="ECO:0000259" key="5">
    <source>
        <dbReference type="SMART" id="SM00984"/>
    </source>
</evidence>
<evidence type="ECO:0000256" key="2">
    <source>
        <dbReference type="ARBA" id="ARBA00023002"/>
    </source>
</evidence>
<comment type="caution">
    <text evidence="6">The sequence shown here is derived from an EMBL/GenBank/DDBJ whole genome shotgun (WGS) entry which is preliminary data.</text>
</comment>
<dbReference type="SUPFAM" id="SSF52413">
    <property type="entry name" value="UDP-glucose/GDP-mannose dehydrogenase C-terminal domain"/>
    <property type="match status" value="1"/>
</dbReference>
<dbReference type="Pfam" id="PF00984">
    <property type="entry name" value="UDPG_MGDP_dh"/>
    <property type="match status" value="1"/>
</dbReference>
<evidence type="ECO:0000256" key="1">
    <source>
        <dbReference type="ARBA" id="ARBA00006601"/>
    </source>
</evidence>
<evidence type="ECO:0000256" key="4">
    <source>
        <dbReference type="PIRNR" id="PIRNR000124"/>
    </source>
</evidence>
<dbReference type="SUPFAM" id="SSF48179">
    <property type="entry name" value="6-phosphogluconate dehydrogenase C-terminal domain-like"/>
    <property type="match status" value="1"/>
</dbReference>
<dbReference type="GO" id="GO:0016491">
    <property type="term" value="F:oxidoreductase activity"/>
    <property type="evidence" value="ECO:0007669"/>
    <property type="project" value="UniProtKB-KW"/>
</dbReference>
<dbReference type="PANTHER" id="PTHR43491">
    <property type="entry name" value="UDP-N-ACETYL-D-MANNOSAMINE DEHYDROGENASE"/>
    <property type="match status" value="1"/>
</dbReference>
<evidence type="ECO:0000313" key="6">
    <source>
        <dbReference type="EMBL" id="MDQ0441517.1"/>
    </source>
</evidence>
<dbReference type="InterPro" id="IPR028359">
    <property type="entry name" value="UDP_ManNAc/GlcNAc_DH"/>
</dbReference>
<dbReference type="SUPFAM" id="SSF51735">
    <property type="entry name" value="NAD(P)-binding Rossmann-fold domains"/>
    <property type="match status" value="1"/>
</dbReference>
<name>A0ABU0HGR9_9HYPH</name>
<keyword evidence="7" id="KW-1185">Reference proteome</keyword>
<accession>A0ABU0HGR9</accession>
<dbReference type="Gene3D" id="3.40.50.720">
    <property type="entry name" value="NAD(P)-binding Rossmann-like Domain"/>
    <property type="match status" value="2"/>
</dbReference>
<protein>
    <submittedName>
        <fullName evidence="6">UDP-N-acetyl-D-galactosamine dehydrogenase</fullName>
        <ecNumber evidence="6">1.1.1.-</ecNumber>
    </submittedName>
</protein>
<dbReference type="InterPro" id="IPR001732">
    <property type="entry name" value="UDP-Glc/GDP-Man_DH_N"/>
</dbReference>
<dbReference type="InterPro" id="IPR014027">
    <property type="entry name" value="UDP-Glc/GDP-Man_DH_C"/>
</dbReference>